<protein>
    <submittedName>
        <fullName evidence="2">Uncharacterized protein</fullName>
    </submittedName>
</protein>
<organism evidence="2">
    <name type="scientific">Aphanomyces astaci</name>
    <name type="common">Crayfish plague agent</name>
    <dbReference type="NCBI Taxonomy" id="112090"/>
    <lineage>
        <taxon>Eukaryota</taxon>
        <taxon>Sar</taxon>
        <taxon>Stramenopiles</taxon>
        <taxon>Oomycota</taxon>
        <taxon>Saprolegniomycetes</taxon>
        <taxon>Saprolegniales</taxon>
        <taxon>Verrucalvaceae</taxon>
        <taxon>Aphanomyces</taxon>
    </lineage>
</organism>
<evidence type="ECO:0000256" key="1">
    <source>
        <dbReference type="SAM" id="MobiDB-lite"/>
    </source>
</evidence>
<evidence type="ECO:0000313" key="2">
    <source>
        <dbReference type="EMBL" id="ETV74605.1"/>
    </source>
</evidence>
<feature type="region of interest" description="Disordered" evidence="1">
    <location>
        <begin position="103"/>
        <end position="122"/>
    </location>
</feature>
<dbReference type="AlphaFoldDB" id="W4G4L5"/>
<dbReference type="RefSeq" id="XP_009835692.1">
    <property type="nucleotide sequence ID" value="XM_009837390.1"/>
</dbReference>
<dbReference type="VEuPathDB" id="FungiDB:H257_10742"/>
<accession>W4G4L5</accession>
<dbReference type="EMBL" id="KI913143">
    <property type="protein sequence ID" value="ETV74605.1"/>
    <property type="molecule type" value="Genomic_DNA"/>
</dbReference>
<gene>
    <name evidence="2" type="ORF">H257_10742</name>
</gene>
<dbReference type="GeneID" id="20812738"/>
<feature type="compositionally biased region" description="Basic and acidic residues" evidence="1">
    <location>
        <begin position="112"/>
        <end position="122"/>
    </location>
</feature>
<proteinExistence type="predicted"/>
<reference evidence="2" key="1">
    <citation type="submission" date="2013-12" db="EMBL/GenBank/DDBJ databases">
        <title>The Genome Sequence of Aphanomyces astaci APO3.</title>
        <authorList>
            <consortium name="The Broad Institute Genomics Platform"/>
            <person name="Russ C."/>
            <person name="Tyler B."/>
            <person name="van West P."/>
            <person name="Dieguez-Uribeondo J."/>
            <person name="Young S.K."/>
            <person name="Zeng Q."/>
            <person name="Gargeya S."/>
            <person name="Fitzgerald M."/>
            <person name="Abouelleil A."/>
            <person name="Alvarado L."/>
            <person name="Chapman S.B."/>
            <person name="Gainer-Dewar J."/>
            <person name="Goldberg J."/>
            <person name="Griggs A."/>
            <person name="Gujja S."/>
            <person name="Hansen M."/>
            <person name="Howarth C."/>
            <person name="Imamovic A."/>
            <person name="Ireland A."/>
            <person name="Larimer J."/>
            <person name="McCowan C."/>
            <person name="Murphy C."/>
            <person name="Pearson M."/>
            <person name="Poon T.W."/>
            <person name="Priest M."/>
            <person name="Roberts A."/>
            <person name="Saif S."/>
            <person name="Shea T."/>
            <person name="Sykes S."/>
            <person name="Wortman J."/>
            <person name="Nusbaum C."/>
            <person name="Birren B."/>
        </authorList>
    </citation>
    <scope>NUCLEOTIDE SEQUENCE [LARGE SCALE GENOMIC DNA]</scope>
    <source>
        <strain evidence="2">APO3</strain>
    </source>
</reference>
<name>W4G4L5_APHAT</name>
<sequence>MLPNPRQESTLSDIREMRVSKSTKASYKSDLNQIKKLIPGALAGYRSAIKDQFKRESLEVPPQYESDVKDVFQGGIKESGKRKHNSYSTINGFSNAMKHIYKEEGSTPDDEAAIRFQKEKPH</sequence>